<feature type="transmembrane region" description="Helical" evidence="14">
    <location>
        <begin position="83"/>
        <end position="103"/>
    </location>
</feature>
<evidence type="ECO:0000256" key="7">
    <source>
        <dbReference type="ARBA" id="ARBA00022692"/>
    </source>
</evidence>
<feature type="binding site" description="axial binding residue" evidence="14">
    <location>
        <position position="11"/>
    </location>
    <ligand>
        <name>heme</name>
        <dbReference type="ChEBI" id="CHEBI:30413"/>
    </ligand>
    <ligandPart>
        <name>Fe</name>
        <dbReference type="ChEBI" id="CHEBI:18248"/>
    </ligandPart>
</feature>
<evidence type="ECO:0000256" key="13">
    <source>
        <dbReference type="ARBA" id="ARBA00048390"/>
    </source>
</evidence>
<evidence type="ECO:0000256" key="14">
    <source>
        <dbReference type="HAMAP-Rule" id="MF_02239"/>
    </source>
</evidence>
<dbReference type="GO" id="GO:0046872">
    <property type="term" value="F:metal ion binding"/>
    <property type="evidence" value="ECO:0007669"/>
    <property type="project" value="UniProtKB-UniRule"/>
</dbReference>
<evidence type="ECO:0000256" key="10">
    <source>
        <dbReference type="ARBA" id="ARBA00023002"/>
    </source>
</evidence>
<dbReference type="EC" id="1.3.99.-" evidence="14 15"/>
<keyword evidence="7 14" id="KW-0812">Transmembrane</keyword>
<evidence type="ECO:0000313" key="16">
    <source>
        <dbReference type="EMBL" id="EJP73395.1"/>
    </source>
</evidence>
<evidence type="ECO:0000256" key="2">
    <source>
        <dbReference type="ARBA" id="ARBA00005073"/>
    </source>
</evidence>
<dbReference type="HAMAP" id="MF_02239">
    <property type="entry name" value="HemJ"/>
    <property type="match status" value="1"/>
</dbReference>
<evidence type="ECO:0000256" key="4">
    <source>
        <dbReference type="ARBA" id="ARBA00017504"/>
    </source>
</evidence>
<accession>J4X1R2</accession>
<dbReference type="PANTHER" id="PTHR40255:SF1">
    <property type="entry name" value="PROTOPORPHYRINOGEN IX OXIDASE"/>
    <property type="match status" value="1"/>
</dbReference>
<evidence type="ECO:0000256" key="1">
    <source>
        <dbReference type="ARBA" id="ARBA00004651"/>
    </source>
</evidence>
<dbReference type="GO" id="GO:0070818">
    <property type="term" value="F:protoporphyrinogen oxidase activity"/>
    <property type="evidence" value="ECO:0007669"/>
    <property type="project" value="UniProtKB-UniRule"/>
</dbReference>
<evidence type="ECO:0000256" key="15">
    <source>
        <dbReference type="PIRNR" id="PIRNR004638"/>
    </source>
</evidence>
<evidence type="ECO:0000256" key="3">
    <source>
        <dbReference type="ARBA" id="ARBA00006501"/>
    </source>
</evidence>
<comment type="subcellular location">
    <subcellularLocation>
        <location evidence="1 14">Cell membrane</location>
        <topology evidence="1 14">Multi-pass membrane protein</topology>
    </subcellularLocation>
</comment>
<feature type="binding site" description="axial binding residue" evidence="14">
    <location>
        <position position="88"/>
    </location>
    <ligand>
        <name>heme</name>
        <dbReference type="ChEBI" id="CHEBI:30413"/>
    </ligand>
    <ligandPart>
        <name>Fe</name>
        <dbReference type="ChEBI" id="CHEBI:18248"/>
    </ligandPart>
</feature>
<comment type="function">
    <text evidence="14 15">Catalyzes the oxidation of protoporphyrinogen IX to protoporphyrin IX.</text>
</comment>
<name>J4X1R2_9GAMM</name>
<dbReference type="GO" id="GO:0006782">
    <property type="term" value="P:protoporphyrinogen IX biosynthetic process"/>
    <property type="evidence" value="ECO:0007669"/>
    <property type="project" value="UniProtKB-UniRule"/>
</dbReference>
<comment type="subunit">
    <text evidence="14">Homodimer.</text>
</comment>
<protein>
    <recommendedName>
        <fullName evidence="4 14">Protoporphyrinogen IX oxidase</fullName>
        <shortName evidence="14">PPO</shortName>
        <ecNumber evidence="14 15">1.3.99.-</ecNumber>
    </recommendedName>
</protein>
<dbReference type="PIRSF" id="PIRSF004638">
    <property type="entry name" value="UCP004638"/>
    <property type="match status" value="1"/>
</dbReference>
<dbReference type="Pfam" id="PF03653">
    <property type="entry name" value="UPF0093"/>
    <property type="match status" value="1"/>
</dbReference>
<sequence>MDYYLWFKTFHIFFMFAWFAGIFYLPRIYVNIAENTDNSTRERLILMSERLLRFILPMAFFALLFGFLMVANAFGVDSIFKQSWLLTKLIMAILVLLYQWMCYQILLKIKNNKLSYSSKALRLFNEIPVFFLIVSIAAAVFKF</sequence>
<feature type="transmembrane region" description="Helical" evidence="14">
    <location>
        <begin position="123"/>
        <end position="141"/>
    </location>
</feature>
<evidence type="ECO:0000256" key="12">
    <source>
        <dbReference type="ARBA" id="ARBA00023136"/>
    </source>
</evidence>
<evidence type="ECO:0000313" key="17">
    <source>
        <dbReference type="Proteomes" id="UP000010116"/>
    </source>
</evidence>
<gene>
    <name evidence="16" type="ORF">NT02SARS_0072</name>
</gene>
<dbReference type="HOGENOM" id="CLU_125006_2_0_6"/>
<comment type="catalytic activity">
    <reaction evidence="13 14 15">
        <text>protoporphyrinogen IX + 3 A = protoporphyrin IX + 3 AH2</text>
        <dbReference type="Rhea" id="RHEA:62000"/>
        <dbReference type="ChEBI" id="CHEBI:13193"/>
        <dbReference type="ChEBI" id="CHEBI:17499"/>
        <dbReference type="ChEBI" id="CHEBI:57306"/>
        <dbReference type="ChEBI" id="CHEBI:57307"/>
    </reaction>
</comment>
<comment type="pathway">
    <text evidence="2 14 15">Porphyrin-containing compound metabolism; protoporphyrin-IX biosynthesis; protoporphyrin-IX from protoporphyrinogen-IX: step 1/1.</text>
</comment>
<keyword evidence="12 14" id="KW-0472">Membrane</keyword>
<keyword evidence="8 14" id="KW-0479">Metal-binding</keyword>
<keyword evidence="9 14" id="KW-1133">Transmembrane helix</keyword>
<evidence type="ECO:0000256" key="6">
    <source>
        <dbReference type="ARBA" id="ARBA00022617"/>
    </source>
</evidence>
<proteinExistence type="inferred from homology"/>
<evidence type="ECO:0000256" key="8">
    <source>
        <dbReference type="ARBA" id="ARBA00022723"/>
    </source>
</evidence>
<keyword evidence="10 14" id="KW-0560">Oxidoreductase</keyword>
<comment type="similarity">
    <text evidence="3 14 15">Belongs to the HemJ family.</text>
</comment>
<dbReference type="AlphaFoldDB" id="J4X1R2"/>
<feature type="transmembrane region" description="Helical" evidence="14">
    <location>
        <begin position="51"/>
        <end position="71"/>
    </location>
</feature>
<organism evidence="16 17">
    <name type="scientific">SAR86 cluster bacterium SAR86B</name>
    <dbReference type="NCBI Taxonomy" id="1123867"/>
    <lineage>
        <taxon>Bacteria</taxon>
        <taxon>Pseudomonadati</taxon>
        <taxon>Pseudomonadota</taxon>
        <taxon>Gammaproteobacteria</taxon>
        <taxon>SAR86 cluster</taxon>
    </lineage>
</organism>
<dbReference type="GO" id="GO:0005886">
    <property type="term" value="C:plasma membrane"/>
    <property type="evidence" value="ECO:0007669"/>
    <property type="project" value="UniProtKB-SubCell"/>
</dbReference>
<keyword evidence="5 14" id="KW-1003">Cell membrane</keyword>
<evidence type="ECO:0000256" key="11">
    <source>
        <dbReference type="ARBA" id="ARBA00023004"/>
    </source>
</evidence>
<reference evidence="16 17" key="1">
    <citation type="journal article" date="2012" name="ISME J.">
        <title>Genomic insights to SAR86, an abundant and uncultivated marine bacterial lineage.</title>
        <authorList>
            <person name="Dupont C.L."/>
            <person name="Rusch D.B."/>
            <person name="Yooseph S."/>
            <person name="Lombardo M.J."/>
            <person name="Richter R.A."/>
            <person name="Valas R."/>
            <person name="Novotny M."/>
            <person name="Yee-Greenbaum J."/>
            <person name="Selengut J.D."/>
            <person name="Haft D.H."/>
            <person name="Halpern A.L."/>
            <person name="Lasken R.S."/>
            <person name="Nealson K."/>
            <person name="Friedman R."/>
            <person name="Venter J.C."/>
        </authorList>
    </citation>
    <scope>NUCLEOTIDE SEQUENCE [LARGE SCALE GENOMIC DNA]</scope>
</reference>
<keyword evidence="11 14" id="KW-0408">Iron</keyword>
<feature type="transmembrane region" description="Helical" evidence="14">
    <location>
        <begin position="12"/>
        <end position="30"/>
    </location>
</feature>
<keyword evidence="6 14" id="KW-0349">Heme</keyword>
<dbReference type="PANTHER" id="PTHR40255">
    <property type="entry name" value="UPF0093 MEMBRANE PROTEIN SLR1790"/>
    <property type="match status" value="1"/>
</dbReference>
<comment type="cofactor">
    <cofactor evidence="14 15">
        <name>heme b</name>
        <dbReference type="ChEBI" id="CHEBI:60344"/>
    </cofactor>
    <text evidence="14 15">Binds 1 heme b (iron(II)-protoporphyrin IX) group per subunit.</text>
</comment>
<dbReference type="EMBL" id="JH611165">
    <property type="protein sequence ID" value="EJP73395.1"/>
    <property type="molecule type" value="Genomic_DNA"/>
</dbReference>
<dbReference type="InterPro" id="IPR005265">
    <property type="entry name" value="HemJ-like"/>
</dbReference>
<evidence type="ECO:0000256" key="5">
    <source>
        <dbReference type="ARBA" id="ARBA00022475"/>
    </source>
</evidence>
<dbReference type="UniPathway" id="UPA00251">
    <property type="reaction ID" value="UER00324"/>
</dbReference>
<dbReference type="Proteomes" id="UP000010116">
    <property type="component" value="Unassembled WGS sequence"/>
</dbReference>
<evidence type="ECO:0000256" key="9">
    <source>
        <dbReference type="ARBA" id="ARBA00022989"/>
    </source>
</evidence>